<dbReference type="Proteomes" id="UP001213681">
    <property type="component" value="Unassembled WGS sequence"/>
</dbReference>
<protein>
    <submittedName>
        <fullName evidence="1">Uncharacterized protein</fullName>
    </submittedName>
</protein>
<reference evidence="1" key="2">
    <citation type="journal article" date="2023" name="IMA Fungus">
        <title>Comparative genomic study of the Penicillium genus elucidates a diverse pangenome and 15 lateral gene transfer events.</title>
        <authorList>
            <person name="Petersen C."/>
            <person name="Sorensen T."/>
            <person name="Nielsen M.R."/>
            <person name="Sondergaard T.E."/>
            <person name="Sorensen J.L."/>
            <person name="Fitzpatrick D.A."/>
            <person name="Frisvad J.C."/>
            <person name="Nielsen K.L."/>
        </authorList>
    </citation>
    <scope>NUCLEOTIDE SEQUENCE</scope>
    <source>
        <strain evidence="1">IBT 16125</strain>
    </source>
</reference>
<gene>
    <name evidence="1" type="ORF">N7458_000147</name>
</gene>
<comment type="caution">
    <text evidence="1">The sequence shown here is derived from an EMBL/GenBank/DDBJ whole genome shotgun (WGS) entry which is preliminary data.</text>
</comment>
<dbReference type="EMBL" id="JAPVEA010000001">
    <property type="protein sequence ID" value="KAJ5464461.1"/>
    <property type="molecule type" value="Genomic_DNA"/>
</dbReference>
<dbReference type="GeneID" id="81593784"/>
<accession>A0AAD6CFJ3</accession>
<dbReference type="AlphaFoldDB" id="A0AAD6CFJ3"/>
<reference evidence="1" key="1">
    <citation type="submission" date="2022-12" db="EMBL/GenBank/DDBJ databases">
        <authorList>
            <person name="Petersen C."/>
        </authorList>
    </citation>
    <scope>NUCLEOTIDE SEQUENCE</scope>
    <source>
        <strain evidence="1">IBT 16125</strain>
    </source>
</reference>
<name>A0AAD6CFJ3_9EURO</name>
<organism evidence="1 2">
    <name type="scientific">Penicillium daleae</name>
    <dbReference type="NCBI Taxonomy" id="63821"/>
    <lineage>
        <taxon>Eukaryota</taxon>
        <taxon>Fungi</taxon>
        <taxon>Dikarya</taxon>
        <taxon>Ascomycota</taxon>
        <taxon>Pezizomycotina</taxon>
        <taxon>Eurotiomycetes</taxon>
        <taxon>Eurotiomycetidae</taxon>
        <taxon>Eurotiales</taxon>
        <taxon>Aspergillaceae</taxon>
        <taxon>Penicillium</taxon>
    </lineage>
</organism>
<sequence length="345" mass="39924">MLHFYRQLTSTTFQTRQHMQIVHAVVIAFDIQTTSAIFIDDRLDASKNRDGADPWYLKHQLTLPTDTALQTMMGKQILRYILPYSHPFKNDILDLYDDYVAYCASYLTVTGARKEVGVSENIRDIVSYSLEEVTQETTRAFSWMRAGFYLIILYEVPRLLACYSNVLDKGPRRQLYRETITRALATLCTLDDIRDTKAFDVQLPWTNQNRAALCDYLPYVNDDMLQEVIEGDPHHAFLMAALELARSQSNGYLSLQGDEKAEVVAILRRCYWPNPQDMPEGSEARNKRHRQLCALFLKYDVRGYIKEHLLPQDIKRYLAVHNQVVQTLNMPADVLSYLMGSMVNE</sequence>
<evidence type="ECO:0000313" key="2">
    <source>
        <dbReference type="Proteomes" id="UP001213681"/>
    </source>
</evidence>
<dbReference type="RefSeq" id="XP_056771308.1">
    <property type="nucleotide sequence ID" value="XM_056903541.1"/>
</dbReference>
<proteinExistence type="predicted"/>
<evidence type="ECO:0000313" key="1">
    <source>
        <dbReference type="EMBL" id="KAJ5464461.1"/>
    </source>
</evidence>
<keyword evidence="2" id="KW-1185">Reference proteome</keyword>